<keyword evidence="2" id="KW-0456">Lyase</keyword>
<comment type="catalytic activity">
    <reaction evidence="3">
        <text>chorismate + L-glutamine = anthranilate + pyruvate + L-glutamate + H(+)</text>
        <dbReference type="Rhea" id="RHEA:21732"/>
        <dbReference type="ChEBI" id="CHEBI:15361"/>
        <dbReference type="ChEBI" id="CHEBI:15378"/>
        <dbReference type="ChEBI" id="CHEBI:16567"/>
        <dbReference type="ChEBI" id="CHEBI:29748"/>
        <dbReference type="ChEBI" id="CHEBI:29985"/>
        <dbReference type="ChEBI" id="CHEBI:58359"/>
        <dbReference type="EC" id="4.1.3.27"/>
    </reaction>
</comment>
<dbReference type="EMBL" id="JAIULA010000007">
    <property type="protein sequence ID" value="MCP0886688.1"/>
    <property type="molecule type" value="Genomic_DNA"/>
</dbReference>
<organism evidence="6 7">
    <name type="scientific">Ligilactobacillus ubinensis</name>
    <dbReference type="NCBI Taxonomy" id="2876789"/>
    <lineage>
        <taxon>Bacteria</taxon>
        <taxon>Bacillati</taxon>
        <taxon>Bacillota</taxon>
        <taxon>Bacilli</taxon>
        <taxon>Lactobacillales</taxon>
        <taxon>Lactobacillaceae</taxon>
        <taxon>Ligilactobacillus</taxon>
    </lineage>
</organism>
<evidence type="ECO:0000256" key="1">
    <source>
        <dbReference type="ARBA" id="ARBA00012266"/>
    </source>
</evidence>
<feature type="domain" description="Chorismate-utilising enzyme C-terminal" evidence="4">
    <location>
        <begin position="219"/>
        <end position="471"/>
    </location>
</feature>
<dbReference type="AlphaFoldDB" id="A0A9X2FLF3"/>
<dbReference type="SUPFAM" id="SSF56322">
    <property type="entry name" value="ADC synthase"/>
    <property type="match status" value="1"/>
</dbReference>
<dbReference type="Proteomes" id="UP001139006">
    <property type="component" value="Unassembled WGS sequence"/>
</dbReference>
<dbReference type="PRINTS" id="PR00095">
    <property type="entry name" value="ANTSNTHASEI"/>
</dbReference>
<dbReference type="InterPro" id="IPR019999">
    <property type="entry name" value="Anth_synth_I-like"/>
</dbReference>
<sequence>MVDVFTKNELLQQANEFPAVVVAIRFKVASFDALKLITELNKKEEHCFLLTGSPKDTKSKYTFIGKADDGVIRCRNGLLTQNSKVIEKQPQFFLESLLAKSKTKRSSDLPPFTGGLMGYLAYDYAKYPNKTLNPHGSDPLELDDFSLLYVKNVVAYDHARQEVTLTQIVDSDELVNKLVEVYKQLVRQQAEIVEMLEKSINEDISFKITEPFKLQFSLAEFTEQVEKTRAYIKAGDIFQLILSNPQKAKMTGSLLGAAAELFKTSPAPYQFYFHDEQFEALGASPETLVTRTGNKLFTYPLAGTRRRGKNECEDQKFANELQTDSKEQAEHNMLVDLGRNDLGQISRFGTVKVTKLRKLLKFSNVMHLGSTIESESADGVSAIDVVNALMPAGTLSGAPKVRAMQIIDELENNKRGLYGGCLGYFDFNGDLDMCIGIRLAYRKKQALVIHSGAGIVADSISNQEYQEFNNKVRAVKEALLNSSEKRQVVSNAFNNR</sequence>
<dbReference type="InterPro" id="IPR005801">
    <property type="entry name" value="ADC_synthase"/>
</dbReference>
<comment type="caution">
    <text evidence="6">The sequence shown here is derived from an EMBL/GenBank/DDBJ whole genome shotgun (WGS) entry which is preliminary data.</text>
</comment>
<dbReference type="GO" id="GO:0004049">
    <property type="term" value="F:anthranilate synthase activity"/>
    <property type="evidence" value="ECO:0007669"/>
    <property type="project" value="UniProtKB-EC"/>
</dbReference>
<evidence type="ECO:0000256" key="2">
    <source>
        <dbReference type="ARBA" id="ARBA00023239"/>
    </source>
</evidence>
<dbReference type="RefSeq" id="WP_253359993.1">
    <property type="nucleotide sequence ID" value="NZ_JAIULA010000007.1"/>
</dbReference>
<evidence type="ECO:0000313" key="6">
    <source>
        <dbReference type="EMBL" id="MCP0886688.1"/>
    </source>
</evidence>
<feature type="domain" description="Anthranilate synthase component I N-terminal" evidence="5">
    <location>
        <begin position="34"/>
        <end position="165"/>
    </location>
</feature>
<keyword evidence="7" id="KW-1185">Reference proteome</keyword>
<dbReference type="PANTHER" id="PTHR11236:SF49">
    <property type="entry name" value="ANTHRANILATE SYNTHASE COMPONENT 1"/>
    <property type="match status" value="1"/>
</dbReference>
<gene>
    <name evidence="6" type="ORF">LB941_04970</name>
</gene>
<protein>
    <recommendedName>
        <fullName evidence="1">anthranilate synthase</fullName>
        <ecNumber evidence="1">4.1.3.27</ecNumber>
    </recommendedName>
</protein>
<dbReference type="EC" id="4.1.3.27" evidence="1"/>
<evidence type="ECO:0000256" key="3">
    <source>
        <dbReference type="ARBA" id="ARBA00047683"/>
    </source>
</evidence>
<dbReference type="Gene3D" id="3.60.120.10">
    <property type="entry name" value="Anthranilate synthase"/>
    <property type="match status" value="1"/>
</dbReference>
<evidence type="ECO:0000313" key="7">
    <source>
        <dbReference type="Proteomes" id="UP001139006"/>
    </source>
</evidence>
<name>A0A9X2FLF3_9LACO</name>
<dbReference type="PANTHER" id="PTHR11236">
    <property type="entry name" value="AMINOBENZOATE/ANTHRANILATE SYNTHASE"/>
    <property type="match status" value="1"/>
</dbReference>
<dbReference type="Pfam" id="PF00425">
    <property type="entry name" value="Chorismate_bind"/>
    <property type="match status" value="1"/>
</dbReference>
<evidence type="ECO:0000259" key="4">
    <source>
        <dbReference type="Pfam" id="PF00425"/>
    </source>
</evidence>
<dbReference type="InterPro" id="IPR006805">
    <property type="entry name" value="Anth_synth_I_N"/>
</dbReference>
<dbReference type="Pfam" id="PF04715">
    <property type="entry name" value="Anth_synt_I_N"/>
    <property type="match status" value="1"/>
</dbReference>
<dbReference type="InterPro" id="IPR015890">
    <property type="entry name" value="Chorismate_C"/>
</dbReference>
<accession>A0A9X2FLF3</accession>
<dbReference type="GO" id="GO:0000162">
    <property type="term" value="P:L-tryptophan biosynthetic process"/>
    <property type="evidence" value="ECO:0007669"/>
    <property type="project" value="TreeGrafter"/>
</dbReference>
<reference evidence="6 7" key="1">
    <citation type="journal article" date="2023" name="Int. J. Syst. Evol. Microbiol.">
        <title>Ligilactobacillus ubinensis sp. nov., a novel species isolated from the wild ferment of a durian fruit (Durio zibethinus).</title>
        <authorList>
            <person name="Heng Y.C."/>
            <person name="Menon N."/>
            <person name="Chen B."/>
            <person name="Loo B.Z.L."/>
            <person name="Wong G.W.J."/>
            <person name="Lim A.C.H."/>
            <person name="Silvaraju S."/>
            <person name="Kittelmann S."/>
        </authorList>
    </citation>
    <scope>NUCLEOTIDE SEQUENCE [LARGE SCALE GENOMIC DNA]</scope>
    <source>
        <strain evidence="6 7">WILCCON 0076</strain>
    </source>
</reference>
<proteinExistence type="predicted"/>
<evidence type="ECO:0000259" key="5">
    <source>
        <dbReference type="Pfam" id="PF04715"/>
    </source>
</evidence>